<evidence type="ECO:0000313" key="10">
    <source>
        <dbReference type="EMBL" id="RCI01735.1"/>
    </source>
</evidence>
<feature type="coiled-coil region" evidence="7">
    <location>
        <begin position="921"/>
        <end position="1228"/>
    </location>
</feature>
<keyword evidence="11" id="KW-1185">Reference proteome</keyword>
<accession>A0A367KHM6</accession>
<dbReference type="PANTHER" id="PTHR47969">
    <property type="entry name" value="CHROMOSOME-ASSOCIATED KINESIN KIF4A-RELATED"/>
    <property type="match status" value="1"/>
</dbReference>
<dbReference type="InterPro" id="IPR019821">
    <property type="entry name" value="Kinesin_motor_CS"/>
</dbReference>
<sequence>STQEEIFSNVGDHLIRKFIEGYNITILAYGQTSSGKTYTMGTAANGAGTNPADEGIVPRSMALLFDLLHHNNQNERPISPTSSVSSSTTTSNKSSRLRPKSRIGRSSHVPQVNHSPKTKFTVKVSFIEIYNEDLHDLLNSAPMEELPPITIREDTKGRIYWTGVKEVTVHSTDDVLYYLEQGTQNRATGATDMNEKSSRSHAIFSVSLRQEKWVPSETKKMARPQSSLSLRSSKQPQLPQEEGEWLITTSKFHFVDLAGSERLKRTAAEGDRRKEGININAGLLALGNVISALGDPSKKNVHVPYRDSKLTRLLQDSLGGSATTLMIACASPAEYNLAETINTLQYANRARNIKNRSEKNQVEEWMTTENVELLRSIIGKLKNELNYLKASNKTSSSSSQPHEDMDDAMSSTSSAHSMEEIYHEQRLLIADLQRQLEELDGEASVTRERNRMVEKELQRVRLLESMAQNQQVDFQHLVEPVIEEYEKSVSKLESQLAMTKAALNHSEMGYEEQQAKITQLEGLIRTQEQTISELRSRLTKLLEREQSNESYIHELETKLLKSASETHKDQEMLNELKTRILKFKETDENTEQYIINLEQRLAASDAEKARLQQCVEDLEAKIEAKERTNVELLKRLSKTNVSKEKMIQDELNQVNVKYAELEKERDVLQQQIDQLQKDPRHSYSETSHDSQYDDEFSQRRLSSSSSLTSAGKKARNSRKSFADEPEVSMAALIQTEARLKEETERADHLQHTLDRLQFDHEETVKELDEVLQRYQETLEQLEFERDSISNRKSTDLSNEIAQATKEQEKVALENQIKDLEHRVQSLAKKIAIQDSELEIAHNTIQKLEQELETVHKQREEQENDDQDLKALLAQEKKQASHWRIAHNELKQDMAKLTSDLDGKERFISQLKEKLDEDGTSRESLQTQLDQTSQQATELQKRLAETTASLAVLKVAHDELQKKLEQEQAKNKLVQNNQKLESELAHAQHNLDTKTNELNTLLAQAVSDKEAALLKLAEMEQDQTSNIQMDELKQSFETTFDGLKIQISSLEKELAASKALTEELKADHQVQINELTLNFENASRQLLEQIAELEHELEQSKATHTKALLDHDSEMMELSKNFEHVTREMEDQISELESELEASKDLHQEILSSHNERMRNVTQSTQKEQQETQQKLEHQIQVLEAELAQLKQSQQEQLASHSTNTDQVKSEYQQQYDTLKKQRDEMQLEFEAMKTGHADQLRQMKIEHEQNMNHGRATLEQVQNKLDMLVADNEKLQKEKQTLETEIKALQRELANSPSPVPPPPPQVTIHKNNSSERVAEKIAQLESQLQTVSPKNQTTSVSLQRQLDRLQVQLKESNDMVKQLEADANEHSTHEAELRRLHDEKQAQVEQQASQMKQQTKEIESLSVQIRQLQDNSRMTDLEKQMKRIQEENSEYTALAEELEKEINRVTEEKESLADALEENQEALEEYQQKLEQIQAMLGLSNKHDLAGKLKQVIEERSAMSTKLAQMEAQDQSSVNNKIDGSGALSQTMISNADYEQLKKDYQEQMKQMVSRQELEEQEQKYQVSEKARKKLEKQLEELLAKKSSFLCF</sequence>
<dbReference type="InterPro" id="IPR036961">
    <property type="entry name" value="Kinesin_motor_dom_sf"/>
</dbReference>
<feature type="region of interest" description="Disordered" evidence="8">
    <location>
        <begin position="392"/>
        <end position="416"/>
    </location>
</feature>
<feature type="coiled-coil region" evidence="7">
    <location>
        <begin position="732"/>
        <end position="878"/>
    </location>
</feature>
<organism evidence="10 11">
    <name type="scientific">Rhizopus stolonifer</name>
    <name type="common">Rhizopus nigricans</name>
    <dbReference type="NCBI Taxonomy" id="4846"/>
    <lineage>
        <taxon>Eukaryota</taxon>
        <taxon>Fungi</taxon>
        <taxon>Fungi incertae sedis</taxon>
        <taxon>Mucoromycota</taxon>
        <taxon>Mucoromycotina</taxon>
        <taxon>Mucoromycetes</taxon>
        <taxon>Mucorales</taxon>
        <taxon>Mucorineae</taxon>
        <taxon>Rhizopodaceae</taxon>
        <taxon>Rhizopus</taxon>
    </lineage>
</organism>
<dbReference type="PROSITE" id="PS00411">
    <property type="entry name" value="KINESIN_MOTOR_1"/>
    <property type="match status" value="1"/>
</dbReference>
<dbReference type="GO" id="GO:0007052">
    <property type="term" value="P:mitotic spindle organization"/>
    <property type="evidence" value="ECO:0007669"/>
    <property type="project" value="TreeGrafter"/>
</dbReference>
<evidence type="ECO:0000256" key="4">
    <source>
        <dbReference type="ARBA" id="ARBA00022840"/>
    </source>
</evidence>
<comment type="caution">
    <text evidence="10">The sequence shown here is derived from an EMBL/GenBank/DDBJ whole genome shotgun (WGS) entry which is preliminary data.</text>
</comment>
<evidence type="ECO:0000256" key="3">
    <source>
        <dbReference type="ARBA" id="ARBA00022741"/>
    </source>
</evidence>
<feature type="coiled-coil region" evidence="7">
    <location>
        <begin position="1340"/>
        <end position="1586"/>
    </location>
</feature>
<feature type="domain" description="Kinesin motor" evidence="9">
    <location>
        <begin position="1"/>
        <end position="353"/>
    </location>
</feature>
<dbReference type="GO" id="GO:0008017">
    <property type="term" value="F:microtubule binding"/>
    <property type="evidence" value="ECO:0007669"/>
    <property type="project" value="InterPro"/>
</dbReference>
<dbReference type="Pfam" id="PF00225">
    <property type="entry name" value="Kinesin"/>
    <property type="match status" value="1"/>
</dbReference>
<comment type="similarity">
    <text evidence="6">Belongs to the TRAFAC class myosin-kinesin ATPase superfamily. Kinesin family.</text>
</comment>
<dbReference type="PRINTS" id="PR00380">
    <property type="entry name" value="KINESINHEAVY"/>
</dbReference>
<keyword evidence="5 7" id="KW-0175">Coiled coil</keyword>
<dbReference type="GO" id="GO:0007018">
    <property type="term" value="P:microtubule-based movement"/>
    <property type="evidence" value="ECO:0007669"/>
    <property type="project" value="InterPro"/>
</dbReference>
<dbReference type="SMART" id="SM00129">
    <property type="entry name" value="KISc"/>
    <property type="match status" value="1"/>
</dbReference>
<feature type="region of interest" description="Disordered" evidence="8">
    <location>
        <begin position="72"/>
        <end position="114"/>
    </location>
</feature>
<evidence type="ECO:0000256" key="7">
    <source>
        <dbReference type="SAM" id="Coils"/>
    </source>
</evidence>
<name>A0A367KHM6_RHIST</name>
<feature type="binding site" evidence="6">
    <location>
        <begin position="30"/>
        <end position="37"/>
    </location>
    <ligand>
        <name>ATP</name>
        <dbReference type="ChEBI" id="CHEBI:30616"/>
    </ligand>
</feature>
<dbReference type="SUPFAM" id="SSF52540">
    <property type="entry name" value="P-loop containing nucleoside triphosphate hydrolases"/>
    <property type="match status" value="1"/>
</dbReference>
<feature type="compositionally biased region" description="Low complexity" evidence="8">
    <location>
        <begin position="79"/>
        <end position="94"/>
    </location>
</feature>
<protein>
    <recommendedName>
        <fullName evidence="9">Kinesin motor domain-containing protein</fullName>
    </recommendedName>
</protein>
<gene>
    <name evidence="10" type="ORF">CU098_001301</name>
</gene>
<dbReference type="GO" id="GO:0005875">
    <property type="term" value="C:microtubule associated complex"/>
    <property type="evidence" value="ECO:0007669"/>
    <property type="project" value="TreeGrafter"/>
</dbReference>
<keyword evidence="4 6" id="KW-0067">ATP-binding</keyword>
<dbReference type="GO" id="GO:0005524">
    <property type="term" value="F:ATP binding"/>
    <property type="evidence" value="ECO:0007669"/>
    <property type="project" value="UniProtKB-UniRule"/>
</dbReference>
<dbReference type="STRING" id="4846.A0A367KHM6"/>
<dbReference type="InterPro" id="IPR027640">
    <property type="entry name" value="Kinesin-like_fam"/>
</dbReference>
<feature type="compositionally biased region" description="Low complexity" evidence="8">
    <location>
        <begin position="699"/>
        <end position="709"/>
    </location>
</feature>
<dbReference type="InterPro" id="IPR001752">
    <property type="entry name" value="Kinesin_motor_dom"/>
</dbReference>
<keyword evidence="3 6" id="KW-0547">Nucleotide-binding</keyword>
<dbReference type="OrthoDB" id="3176171at2759"/>
<dbReference type="GO" id="GO:0051231">
    <property type="term" value="P:spindle elongation"/>
    <property type="evidence" value="ECO:0007669"/>
    <property type="project" value="TreeGrafter"/>
</dbReference>
<dbReference type="Gene3D" id="3.40.850.10">
    <property type="entry name" value="Kinesin motor domain"/>
    <property type="match status" value="1"/>
</dbReference>
<dbReference type="PROSITE" id="PS50067">
    <property type="entry name" value="KINESIN_MOTOR_2"/>
    <property type="match status" value="1"/>
</dbReference>
<evidence type="ECO:0000256" key="5">
    <source>
        <dbReference type="ARBA" id="ARBA00023054"/>
    </source>
</evidence>
<comment type="subcellular location">
    <subcellularLocation>
        <location evidence="1">Cytoplasm</location>
    </subcellularLocation>
</comment>
<keyword evidence="2" id="KW-0963">Cytoplasm</keyword>
<feature type="coiled-coil region" evidence="7">
    <location>
        <begin position="482"/>
        <end position="544"/>
    </location>
</feature>
<feature type="coiled-coil region" evidence="7">
    <location>
        <begin position="1258"/>
        <end position="1292"/>
    </location>
</feature>
<evidence type="ECO:0000256" key="6">
    <source>
        <dbReference type="PROSITE-ProRule" id="PRU00283"/>
    </source>
</evidence>
<dbReference type="GO" id="GO:0005737">
    <property type="term" value="C:cytoplasm"/>
    <property type="evidence" value="ECO:0007669"/>
    <property type="project" value="UniProtKB-SubCell"/>
</dbReference>
<feature type="compositionally biased region" description="Basic residues" evidence="8">
    <location>
        <begin position="95"/>
        <end position="105"/>
    </location>
</feature>
<reference evidence="10 11" key="1">
    <citation type="journal article" date="2018" name="G3 (Bethesda)">
        <title>Phylogenetic and Phylogenomic Definition of Rhizopus Species.</title>
        <authorList>
            <person name="Gryganskyi A.P."/>
            <person name="Golan J."/>
            <person name="Dolatabadi S."/>
            <person name="Mondo S."/>
            <person name="Robb S."/>
            <person name="Idnurm A."/>
            <person name="Muszewska A."/>
            <person name="Steczkiewicz K."/>
            <person name="Masonjones S."/>
            <person name="Liao H.L."/>
            <person name="Gajdeczka M.T."/>
            <person name="Anike F."/>
            <person name="Vuek A."/>
            <person name="Anishchenko I.M."/>
            <person name="Voigt K."/>
            <person name="de Hoog G.S."/>
            <person name="Smith M.E."/>
            <person name="Heitman J."/>
            <person name="Vilgalys R."/>
            <person name="Stajich J.E."/>
        </authorList>
    </citation>
    <scope>NUCLEOTIDE SEQUENCE [LARGE SCALE GENOMIC DNA]</scope>
    <source>
        <strain evidence="10 11">LSU 92-RS-03</strain>
    </source>
</reference>
<feature type="compositionally biased region" description="Basic and acidic residues" evidence="8">
    <location>
        <begin position="675"/>
        <end position="691"/>
    </location>
</feature>
<dbReference type="InterPro" id="IPR027417">
    <property type="entry name" value="P-loop_NTPase"/>
</dbReference>
<proteinExistence type="inferred from homology"/>
<dbReference type="PANTHER" id="PTHR47969:SF15">
    <property type="entry name" value="CHROMOSOME-ASSOCIATED KINESIN KIF4A-RELATED"/>
    <property type="match status" value="1"/>
</dbReference>
<feature type="coiled-coil region" evidence="7">
    <location>
        <begin position="422"/>
        <end position="456"/>
    </location>
</feature>
<feature type="non-terminal residue" evidence="10">
    <location>
        <position position="1"/>
    </location>
</feature>
<evidence type="ECO:0000256" key="2">
    <source>
        <dbReference type="ARBA" id="ARBA00022490"/>
    </source>
</evidence>
<dbReference type="EMBL" id="PJQM01001688">
    <property type="protein sequence ID" value="RCI01735.1"/>
    <property type="molecule type" value="Genomic_DNA"/>
</dbReference>
<evidence type="ECO:0000313" key="11">
    <source>
        <dbReference type="Proteomes" id="UP000253551"/>
    </source>
</evidence>
<evidence type="ECO:0000259" key="9">
    <source>
        <dbReference type="PROSITE" id="PS50067"/>
    </source>
</evidence>
<evidence type="ECO:0000256" key="8">
    <source>
        <dbReference type="SAM" id="MobiDB-lite"/>
    </source>
</evidence>
<feature type="compositionally biased region" description="Polar residues" evidence="8">
    <location>
        <begin position="224"/>
        <end position="238"/>
    </location>
</feature>
<feature type="region of interest" description="Disordered" evidence="8">
    <location>
        <begin position="673"/>
        <end position="724"/>
    </location>
</feature>
<dbReference type="GO" id="GO:0003777">
    <property type="term" value="F:microtubule motor activity"/>
    <property type="evidence" value="ECO:0007669"/>
    <property type="project" value="InterPro"/>
</dbReference>
<keyword evidence="6" id="KW-0505">Motor protein</keyword>
<evidence type="ECO:0000256" key="1">
    <source>
        <dbReference type="ARBA" id="ARBA00004496"/>
    </source>
</evidence>
<feature type="region of interest" description="Disordered" evidence="8">
    <location>
        <begin position="215"/>
        <end position="240"/>
    </location>
</feature>
<dbReference type="Proteomes" id="UP000253551">
    <property type="component" value="Unassembled WGS sequence"/>
</dbReference>